<dbReference type="InterPro" id="IPR028082">
    <property type="entry name" value="Peripla_BP_I"/>
</dbReference>
<dbReference type="PANTHER" id="PTHR30483">
    <property type="entry name" value="LEUCINE-SPECIFIC-BINDING PROTEIN"/>
    <property type="match status" value="1"/>
</dbReference>
<dbReference type="SUPFAM" id="SSF53822">
    <property type="entry name" value="Periplasmic binding protein-like I"/>
    <property type="match status" value="1"/>
</dbReference>
<feature type="domain" description="Leucine-binding protein" evidence="4">
    <location>
        <begin position="26"/>
        <end position="375"/>
    </location>
</feature>
<proteinExistence type="inferred from homology"/>
<keyword evidence="2" id="KW-0732">Signal</keyword>
<protein>
    <submittedName>
        <fullName evidence="5">Amino acid/amide ABC transporter substrate-binding protein, HAAT family</fullName>
    </submittedName>
</protein>
<accession>A0A239K744</accession>
<evidence type="ECO:0000313" key="6">
    <source>
        <dbReference type="Proteomes" id="UP000198426"/>
    </source>
</evidence>
<keyword evidence="3" id="KW-0813">Transport</keyword>
<keyword evidence="6" id="KW-1185">Reference proteome</keyword>
<dbReference type="PANTHER" id="PTHR30483:SF6">
    <property type="entry name" value="PERIPLASMIC BINDING PROTEIN OF ABC TRANSPORTER FOR NATURAL AMINO ACIDS"/>
    <property type="match status" value="1"/>
</dbReference>
<dbReference type="AlphaFoldDB" id="A0A239K744"/>
<evidence type="ECO:0000256" key="3">
    <source>
        <dbReference type="ARBA" id="ARBA00022970"/>
    </source>
</evidence>
<dbReference type="GO" id="GO:0006865">
    <property type="term" value="P:amino acid transport"/>
    <property type="evidence" value="ECO:0007669"/>
    <property type="project" value="UniProtKB-KW"/>
</dbReference>
<evidence type="ECO:0000259" key="4">
    <source>
        <dbReference type="Pfam" id="PF13458"/>
    </source>
</evidence>
<dbReference type="Proteomes" id="UP000198426">
    <property type="component" value="Unassembled WGS sequence"/>
</dbReference>
<dbReference type="EMBL" id="FZOY01000006">
    <property type="protein sequence ID" value="SNT12994.1"/>
    <property type="molecule type" value="Genomic_DNA"/>
</dbReference>
<evidence type="ECO:0000256" key="1">
    <source>
        <dbReference type="ARBA" id="ARBA00010062"/>
    </source>
</evidence>
<sequence>MSSSSFAQRLAVTGSLRPLGAENRSPLRIGFLTPLTGAEAEWGRQGIDGCRIWVDWINASGGLMVAGQRRKVSIVAHDSSRGAAETLEAAHDLVDRQRVKMVLTLGGDSIAPALPYLMRRRVLVSTLLPTDLSPDTPFLIAPAEVHPLFNVTGVDWLARTAPEARRISLCSQTDRLGLPSLAVYRAAFEAAGRDVVKEVRYAPDTTEADAIVAAMMAEEPDVLCWCSSAPPMIHALTEAAHARGFTGRILACTADEYPRLIARTSPAFMERYTFQFPDFDDPELADTAFFFSRPGTFFETYNRLFPGRWNAVSWEYASVLDLWHNAVEWADTTEPVSVLAAMKRRQVMPHAFGPARWWGAPLFGTDNALVGDWPVVCLRDGRARIVEFGSVLSWLERHEELLKRHMTELGQMWFQRIAERRDEPGGVTLPEAEAAGPRGA</sequence>
<organism evidence="5 6">
    <name type="scientific">Tropicimonas sediminicola</name>
    <dbReference type="NCBI Taxonomy" id="1031541"/>
    <lineage>
        <taxon>Bacteria</taxon>
        <taxon>Pseudomonadati</taxon>
        <taxon>Pseudomonadota</taxon>
        <taxon>Alphaproteobacteria</taxon>
        <taxon>Rhodobacterales</taxon>
        <taxon>Roseobacteraceae</taxon>
        <taxon>Tropicimonas</taxon>
    </lineage>
</organism>
<comment type="similarity">
    <text evidence="1">Belongs to the leucine-binding protein family.</text>
</comment>
<dbReference type="Pfam" id="PF13458">
    <property type="entry name" value="Peripla_BP_6"/>
    <property type="match status" value="1"/>
</dbReference>
<dbReference type="OrthoDB" id="9791590at2"/>
<gene>
    <name evidence="5" type="ORF">SAMN05421757_106242</name>
</gene>
<dbReference type="RefSeq" id="WP_089234170.1">
    <property type="nucleotide sequence ID" value="NZ_FZOY01000006.1"/>
</dbReference>
<dbReference type="InterPro" id="IPR028081">
    <property type="entry name" value="Leu-bd"/>
</dbReference>
<evidence type="ECO:0000256" key="2">
    <source>
        <dbReference type="ARBA" id="ARBA00022729"/>
    </source>
</evidence>
<dbReference type="InterPro" id="IPR051010">
    <property type="entry name" value="BCAA_transport"/>
</dbReference>
<dbReference type="Gene3D" id="3.40.50.2300">
    <property type="match status" value="2"/>
</dbReference>
<name>A0A239K744_9RHOB</name>
<keyword evidence="3" id="KW-0029">Amino-acid transport</keyword>
<reference evidence="5 6" key="1">
    <citation type="submission" date="2017-06" db="EMBL/GenBank/DDBJ databases">
        <authorList>
            <person name="Kim H.J."/>
            <person name="Triplett B.A."/>
        </authorList>
    </citation>
    <scope>NUCLEOTIDE SEQUENCE [LARGE SCALE GENOMIC DNA]</scope>
    <source>
        <strain evidence="5 6">DSM 29339</strain>
    </source>
</reference>
<evidence type="ECO:0000313" key="5">
    <source>
        <dbReference type="EMBL" id="SNT12994.1"/>
    </source>
</evidence>